<evidence type="ECO:0000259" key="1">
    <source>
        <dbReference type="Pfam" id="PF00291"/>
    </source>
</evidence>
<proteinExistence type="predicted"/>
<feature type="domain" description="Tryptophan synthase beta chain-like PALP" evidence="1">
    <location>
        <begin position="34"/>
        <end position="126"/>
    </location>
</feature>
<dbReference type="SUPFAM" id="SSF53686">
    <property type="entry name" value="Tryptophan synthase beta subunit-like PLP-dependent enzymes"/>
    <property type="match status" value="1"/>
</dbReference>
<dbReference type="InterPro" id="IPR001926">
    <property type="entry name" value="TrpB-like_PALP"/>
</dbReference>
<dbReference type="EMBL" id="AUZX01002992">
    <property type="protein sequence ID" value="EQD75156.1"/>
    <property type="molecule type" value="Genomic_DNA"/>
</dbReference>
<reference evidence="2" key="2">
    <citation type="journal article" date="2014" name="ISME J.">
        <title>Microbial stratification in low pH oxic and suboxic macroscopic growths along an acid mine drainage.</title>
        <authorList>
            <person name="Mendez-Garcia C."/>
            <person name="Mesa V."/>
            <person name="Sprenger R.R."/>
            <person name="Richter M."/>
            <person name="Diez M.S."/>
            <person name="Solano J."/>
            <person name="Bargiela R."/>
            <person name="Golyshina O.V."/>
            <person name="Manteca A."/>
            <person name="Ramos J.L."/>
            <person name="Gallego J.R."/>
            <person name="Llorente I."/>
            <person name="Martins Dos Santos V.A."/>
            <person name="Jensen O.N."/>
            <person name="Pelaez A.I."/>
            <person name="Sanchez J."/>
            <person name="Ferrer M."/>
        </authorList>
    </citation>
    <scope>NUCLEOTIDE SEQUENCE</scope>
</reference>
<protein>
    <submittedName>
        <fullName evidence="2">Threonine synthase</fullName>
    </submittedName>
</protein>
<reference evidence="2" key="1">
    <citation type="submission" date="2013-08" db="EMBL/GenBank/DDBJ databases">
        <authorList>
            <person name="Mendez C."/>
            <person name="Richter M."/>
            <person name="Ferrer M."/>
            <person name="Sanchez J."/>
        </authorList>
    </citation>
    <scope>NUCLEOTIDE SEQUENCE</scope>
</reference>
<accession>T1BQP0</accession>
<dbReference type="Gene3D" id="3.40.50.1100">
    <property type="match status" value="2"/>
</dbReference>
<gene>
    <name evidence="2" type="ORF">B1A_04109</name>
</gene>
<evidence type="ECO:0000313" key="2">
    <source>
        <dbReference type="EMBL" id="EQD75156.1"/>
    </source>
</evidence>
<dbReference type="InterPro" id="IPR036052">
    <property type="entry name" value="TrpB-like_PALP_sf"/>
</dbReference>
<organism evidence="2">
    <name type="scientific">mine drainage metagenome</name>
    <dbReference type="NCBI Taxonomy" id="410659"/>
    <lineage>
        <taxon>unclassified sequences</taxon>
        <taxon>metagenomes</taxon>
        <taxon>ecological metagenomes</taxon>
    </lineage>
</organism>
<feature type="non-terminal residue" evidence="2">
    <location>
        <position position="131"/>
    </location>
</feature>
<name>T1BQP0_9ZZZZ</name>
<dbReference type="AlphaFoldDB" id="T1BQP0"/>
<feature type="non-terminal residue" evidence="2">
    <location>
        <position position="1"/>
    </location>
</feature>
<comment type="caution">
    <text evidence="2">The sequence shown here is derived from an EMBL/GenBank/DDBJ whole genome shotgun (WGS) entry which is preliminary data.</text>
</comment>
<sequence length="131" mass="14004">GRKISRQSIEAGPVSLWRYKDLLPVLGEPTAGLHAGMTPLVRAERLGKALGLKNLYVKNDTVNHPTLSFKDRVVAVATTRARELGFTTIACASTGNLANSVSAHAASCGMECFVFIPHDLEAGKVLGNLIY</sequence>
<dbReference type="Pfam" id="PF00291">
    <property type="entry name" value="PALP"/>
    <property type="match status" value="1"/>
</dbReference>